<keyword evidence="5" id="KW-1185">Reference proteome</keyword>
<dbReference type="EMBL" id="CP133772">
    <property type="protein sequence ID" value="WYX99603.1"/>
    <property type="molecule type" value="Genomic_DNA"/>
</dbReference>
<dbReference type="PANTHER" id="PTHR30061">
    <property type="entry name" value="MALTOSE-BINDING PERIPLASMIC PROTEIN"/>
    <property type="match status" value="1"/>
</dbReference>
<dbReference type="GO" id="GO:0015768">
    <property type="term" value="P:maltose transport"/>
    <property type="evidence" value="ECO:0007669"/>
    <property type="project" value="TreeGrafter"/>
</dbReference>
<gene>
    <name evidence="4" type="ORF">OXIME_000138</name>
</gene>
<dbReference type="SUPFAM" id="SSF53850">
    <property type="entry name" value="Periplasmic binding protein-like II"/>
    <property type="match status" value="2"/>
</dbReference>
<dbReference type="Gene3D" id="3.40.190.10">
    <property type="entry name" value="Periplasmic binding protein-like II"/>
    <property type="match status" value="2"/>
</dbReference>
<evidence type="ECO:0000256" key="1">
    <source>
        <dbReference type="ARBA" id="ARBA00008520"/>
    </source>
</evidence>
<dbReference type="GO" id="GO:0042956">
    <property type="term" value="P:maltodextrin transmembrane transport"/>
    <property type="evidence" value="ECO:0007669"/>
    <property type="project" value="TreeGrafter"/>
</dbReference>
<dbReference type="RefSeq" id="WP_393971571.1">
    <property type="nucleotide sequence ID" value="NZ_CP133772.1"/>
</dbReference>
<dbReference type="KEGG" id="omr:OXIME_000138"/>
<dbReference type="Proteomes" id="UP001451606">
    <property type="component" value="Chromosome"/>
</dbReference>
<evidence type="ECO:0000313" key="4">
    <source>
        <dbReference type="EMBL" id="WYX99603.1"/>
    </source>
</evidence>
<dbReference type="InterPro" id="IPR006059">
    <property type="entry name" value="SBP"/>
</dbReference>
<keyword evidence="2" id="KW-0813">Transport</keyword>
<name>A0AAX4NDL0_9ARCH</name>
<dbReference type="GO" id="GO:1901982">
    <property type="term" value="F:maltose binding"/>
    <property type="evidence" value="ECO:0007669"/>
    <property type="project" value="TreeGrafter"/>
</dbReference>
<evidence type="ECO:0000256" key="3">
    <source>
        <dbReference type="ARBA" id="ARBA00022729"/>
    </source>
</evidence>
<proteinExistence type="inferred from homology"/>
<dbReference type="GeneID" id="95966861"/>
<evidence type="ECO:0000256" key="2">
    <source>
        <dbReference type="ARBA" id="ARBA00022448"/>
    </source>
</evidence>
<dbReference type="AlphaFoldDB" id="A0AAX4NDL0"/>
<evidence type="ECO:0000313" key="5">
    <source>
        <dbReference type="Proteomes" id="UP001451606"/>
    </source>
</evidence>
<keyword evidence="3" id="KW-0732">Signal</keyword>
<organism evidence="4 5">
    <name type="scientific">Oxyplasma meridianum</name>
    <dbReference type="NCBI Taxonomy" id="3073602"/>
    <lineage>
        <taxon>Archaea</taxon>
        <taxon>Methanobacteriati</taxon>
        <taxon>Thermoplasmatota</taxon>
        <taxon>Thermoplasmata</taxon>
        <taxon>Thermoplasmatales</taxon>
        <taxon>Thermoplasmataceae</taxon>
        <taxon>Oxyplasma</taxon>
    </lineage>
</organism>
<reference evidence="4 5" key="1">
    <citation type="submission" date="2023-09" db="EMBL/GenBank/DDBJ databases">
        <authorList>
            <person name="Golyshina O.V."/>
            <person name="Lunev E.A."/>
            <person name="Bargiela R."/>
            <person name="Gaines M.C."/>
            <person name="Daum B."/>
            <person name="Bale N.J."/>
            <person name="Koenen M."/>
            <person name="Sinninghe Damst J.S."/>
            <person name="Yakimov M."/>
            <person name="Golyshin P.N."/>
        </authorList>
    </citation>
    <scope>NUCLEOTIDE SEQUENCE [LARGE SCALE GENOMIC DNA]</scope>
    <source>
        <strain evidence="4 5">M1</strain>
    </source>
</reference>
<dbReference type="PANTHER" id="PTHR30061:SF50">
    <property type="entry name" value="MALTOSE_MALTODEXTRIN-BINDING PERIPLASMIC PROTEIN"/>
    <property type="match status" value="1"/>
</dbReference>
<comment type="similarity">
    <text evidence="1">Belongs to the bacterial solute-binding protein 1 family.</text>
</comment>
<dbReference type="GO" id="GO:0055052">
    <property type="term" value="C:ATP-binding cassette (ABC) transporter complex, substrate-binding subunit-containing"/>
    <property type="evidence" value="ECO:0007669"/>
    <property type="project" value="TreeGrafter"/>
</dbReference>
<sequence>MLVVVIVVILVGSFIGLDHSKLFPSTSTSSTSQVLYVYPGVSGSSNSNHLLGGCVIAIANNSPNMHASEQLVAYLLTPSIQKSFEVNTGFIPVDQGAYNATQSKSVPTIYSSTSPTVTVTYYTSMSTADESYINSVIESFETAYPNIHVSTSYVSATSIVSAVQAEQSSSAKSNIVMTIDNLDVGTLFYEGYLANLTSATSRITADAGVLSSISSLNSYETHVFGGIYFLTQLVNIPLVWMDWSAMTGAGITTAPTTYTQLFSDAKTLYDKYGVGEVNFQGHGGASTATELYQWMVQFGGNPMVFNDSGDIHAMEYLYNLSPYLSPDYTTSYWATYTGLASNSYSMMYYQWPGSVNLTALSMKPYNSTDTALNASLSAIKGGVFLRDPVVWINQWQEYMDNAFTAIVVDHSTTSYSSIPSILASENSAMYNYLYNTNSSAYPTLYGPNVAKEYENGYFKPVSV</sequence>
<accession>A0AAX4NDL0</accession>
<dbReference type="Pfam" id="PF01547">
    <property type="entry name" value="SBP_bac_1"/>
    <property type="match status" value="1"/>
</dbReference>
<protein>
    <submittedName>
        <fullName evidence="4">Extracellular solute-binding protein</fullName>
    </submittedName>
</protein>